<gene>
    <name evidence="1" type="ORF">ACFSOZ_34535</name>
</gene>
<reference evidence="2" key="1">
    <citation type="journal article" date="2019" name="Int. J. Syst. Evol. Microbiol.">
        <title>The Global Catalogue of Microorganisms (GCM) 10K type strain sequencing project: providing services to taxonomists for standard genome sequencing and annotation.</title>
        <authorList>
            <consortium name="The Broad Institute Genomics Platform"/>
            <consortium name="The Broad Institute Genome Sequencing Center for Infectious Disease"/>
            <person name="Wu L."/>
            <person name="Ma J."/>
        </authorList>
    </citation>
    <scope>NUCLEOTIDE SEQUENCE [LARGE SCALE GENOMIC DNA]</scope>
    <source>
        <strain evidence="2">CGMCC 1.16225</strain>
    </source>
</reference>
<dbReference type="RefSeq" id="WP_379105637.1">
    <property type="nucleotide sequence ID" value="NZ_JBHUGZ010000030.1"/>
</dbReference>
<evidence type="ECO:0000313" key="2">
    <source>
        <dbReference type="Proteomes" id="UP001597405"/>
    </source>
</evidence>
<dbReference type="EMBL" id="JBHUGZ010000030">
    <property type="protein sequence ID" value="MFD1987539.1"/>
    <property type="molecule type" value="Genomic_DNA"/>
</dbReference>
<dbReference type="Proteomes" id="UP001597405">
    <property type="component" value="Unassembled WGS sequence"/>
</dbReference>
<sequence>MLIFSRRMQSIEEPLPGGFVQRIHVIVAGTMSHLYNQLILLPKIHGNELPPVA</sequence>
<protein>
    <submittedName>
        <fullName evidence="1">Uncharacterized protein</fullName>
    </submittedName>
</protein>
<accession>A0ABW4UPM3</accession>
<keyword evidence="2" id="KW-1185">Reference proteome</keyword>
<name>A0ABW4UPM3_9HYPH</name>
<evidence type="ECO:0000313" key="1">
    <source>
        <dbReference type="EMBL" id="MFD1987539.1"/>
    </source>
</evidence>
<proteinExistence type="predicted"/>
<organism evidence="1 2">
    <name type="scientific">Mesorhizobium newzealandense</name>
    <dbReference type="NCBI Taxonomy" id="1300302"/>
    <lineage>
        <taxon>Bacteria</taxon>
        <taxon>Pseudomonadati</taxon>
        <taxon>Pseudomonadota</taxon>
        <taxon>Alphaproteobacteria</taxon>
        <taxon>Hyphomicrobiales</taxon>
        <taxon>Phyllobacteriaceae</taxon>
        <taxon>Mesorhizobium</taxon>
    </lineage>
</organism>
<comment type="caution">
    <text evidence="1">The sequence shown here is derived from an EMBL/GenBank/DDBJ whole genome shotgun (WGS) entry which is preliminary data.</text>
</comment>